<dbReference type="AlphaFoldDB" id="A0A0K1QF65"/>
<dbReference type="EMBL" id="CP012333">
    <property type="protein sequence ID" value="AKV04287.1"/>
    <property type="molecule type" value="Genomic_DNA"/>
</dbReference>
<dbReference type="Proteomes" id="UP000064967">
    <property type="component" value="Chromosome"/>
</dbReference>
<dbReference type="InterPro" id="IPR011990">
    <property type="entry name" value="TPR-like_helical_dom_sf"/>
</dbReference>
<dbReference type="RefSeq" id="WP_146654923.1">
    <property type="nucleotide sequence ID" value="NZ_CP012333.1"/>
</dbReference>
<accession>A0A0K1QF65</accession>
<keyword evidence="2" id="KW-1185">Reference proteome</keyword>
<protein>
    <submittedName>
        <fullName evidence="1">Uncharacterized protein</fullName>
    </submittedName>
</protein>
<gene>
    <name evidence="1" type="ORF">AKJ09_10950</name>
</gene>
<organism evidence="1 2">
    <name type="scientific">Labilithrix luteola</name>
    <dbReference type="NCBI Taxonomy" id="1391654"/>
    <lineage>
        <taxon>Bacteria</taxon>
        <taxon>Pseudomonadati</taxon>
        <taxon>Myxococcota</taxon>
        <taxon>Polyangia</taxon>
        <taxon>Polyangiales</taxon>
        <taxon>Labilitrichaceae</taxon>
        <taxon>Labilithrix</taxon>
    </lineage>
</organism>
<evidence type="ECO:0000313" key="2">
    <source>
        <dbReference type="Proteomes" id="UP000064967"/>
    </source>
</evidence>
<dbReference type="STRING" id="1391654.AKJ09_10950"/>
<dbReference type="Gene3D" id="1.25.40.10">
    <property type="entry name" value="Tetratricopeptide repeat domain"/>
    <property type="match status" value="1"/>
</dbReference>
<dbReference type="PATRIC" id="fig|1391654.3.peg.11095"/>
<name>A0A0K1QF65_9BACT</name>
<proteinExistence type="predicted"/>
<sequence>MSLPPARLRDENPDIARVLQALDGEGPDPSVIAKVLALPESVPVPAARPSALNAMSATARWILMGSCVVSLGVFGLATTKILSKSAPAAVPSAVLHEDVVTLPPPSPPPSDVASGSLPTFTVDDLPSAAPPAPAVSVRSSPSAAPAASTFHEELALVEGARAALTRGDGQSALAILDRYDANFPSGALASEAAIARIEALARLGRADAARDAAQRFLAHNAASPYAARVRAILDRLRDAEPSSDTDRKGLPR</sequence>
<reference evidence="1 2" key="1">
    <citation type="submission" date="2015-08" db="EMBL/GenBank/DDBJ databases">
        <authorList>
            <person name="Babu N.S."/>
            <person name="Beckwith C.J."/>
            <person name="Beseler K.G."/>
            <person name="Brison A."/>
            <person name="Carone J.V."/>
            <person name="Caskin T.P."/>
            <person name="Diamond M."/>
            <person name="Durham M.E."/>
            <person name="Foxe J.M."/>
            <person name="Go M."/>
            <person name="Henderson B.A."/>
            <person name="Jones I.B."/>
            <person name="McGettigan J.A."/>
            <person name="Micheletti S.J."/>
            <person name="Nasrallah M.E."/>
            <person name="Ortiz D."/>
            <person name="Piller C.R."/>
            <person name="Privatt S.R."/>
            <person name="Schneider S.L."/>
            <person name="Sharp S."/>
            <person name="Smith T.C."/>
            <person name="Stanton J.D."/>
            <person name="Ullery H.E."/>
            <person name="Wilson R.J."/>
            <person name="Serrano M.G."/>
            <person name="Buck G."/>
            <person name="Lee V."/>
            <person name="Wang Y."/>
            <person name="Carvalho R."/>
            <person name="Voegtly L."/>
            <person name="Shi R."/>
            <person name="Duckworth R."/>
            <person name="Johnson A."/>
            <person name="Loviza R."/>
            <person name="Walstead R."/>
            <person name="Shah Z."/>
            <person name="Kiflezghi M."/>
            <person name="Wade K."/>
            <person name="Ball S.L."/>
            <person name="Bradley K.W."/>
            <person name="Asai D.J."/>
            <person name="Bowman C.A."/>
            <person name="Russell D.A."/>
            <person name="Pope W.H."/>
            <person name="Jacobs-Sera D."/>
            <person name="Hendrix R.W."/>
            <person name="Hatfull G.F."/>
        </authorList>
    </citation>
    <scope>NUCLEOTIDE SEQUENCE [LARGE SCALE GENOMIC DNA]</scope>
    <source>
        <strain evidence="1 2">DSM 27648</strain>
    </source>
</reference>
<dbReference type="OrthoDB" id="5526694at2"/>
<evidence type="ECO:0000313" key="1">
    <source>
        <dbReference type="EMBL" id="AKV04287.1"/>
    </source>
</evidence>
<dbReference type="KEGG" id="llu:AKJ09_10950"/>